<accession>A0ABT5EW16</accession>
<reference evidence="1 2" key="1">
    <citation type="submission" date="2022-11" db="EMBL/GenBank/DDBJ databases">
        <title>Minimal conservation of predation-associated metabolite biosynthetic gene clusters underscores biosynthetic potential of Myxococcota including descriptions for ten novel species: Archangium lansinium sp. nov., Myxococcus landrumus sp. nov., Nannocystis bai.</title>
        <authorList>
            <person name="Ahearne A."/>
            <person name="Stevens C."/>
            <person name="Dowd S."/>
        </authorList>
    </citation>
    <scope>NUCLEOTIDE SEQUENCE [LARGE SCALE GENOMIC DNA]</scope>
    <source>
        <strain evidence="1 2">RJM3</strain>
    </source>
</reference>
<dbReference type="Pfam" id="PF14107">
    <property type="entry name" value="DUF4280"/>
    <property type="match status" value="1"/>
</dbReference>
<comment type="caution">
    <text evidence="1">The sequence shown here is derived from an EMBL/GenBank/DDBJ whole genome shotgun (WGS) entry which is preliminary data.</text>
</comment>
<evidence type="ECO:0000313" key="1">
    <source>
        <dbReference type="EMBL" id="MDC0746012.1"/>
    </source>
</evidence>
<dbReference type="EMBL" id="JAQNDO010000001">
    <property type="protein sequence ID" value="MDC0746012.1"/>
    <property type="molecule type" value="Genomic_DNA"/>
</dbReference>
<dbReference type="Proteomes" id="UP001221411">
    <property type="component" value="Unassembled WGS sequence"/>
</dbReference>
<evidence type="ECO:0000313" key="2">
    <source>
        <dbReference type="Proteomes" id="UP001221411"/>
    </source>
</evidence>
<dbReference type="RefSeq" id="WP_271924110.1">
    <property type="nucleotide sequence ID" value="NZ_JAQNDO010000001.1"/>
</dbReference>
<dbReference type="InterPro" id="IPR025460">
    <property type="entry name" value="DUF4280"/>
</dbReference>
<sequence length="129" mass="12876">MAVQIASGATAMCSFGMAPSSIMVLPANMVNATMSAANIADMVAVTNVLPFGACTSMANPTVASATAAALGVLTPMPCVPVPAGTWIPGSTKVMLKSLPTLHNACQLMCSYGGVIQILSPGQFKVMAGG</sequence>
<protein>
    <submittedName>
        <fullName evidence="1">DUF4280 domain-containing protein</fullName>
    </submittedName>
</protein>
<name>A0ABT5EW16_9BACT</name>
<gene>
    <name evidence="1" type="ORF">POL67_32090</name>
</gene>
<keyword evidence="2" id="KW-1185">Reference proteome</keyword>
<organism evidence="1 2">
    <name type="scientific">Polyangium mundeleinium</name>
    <dbReference type="NCBI Taxonomy" id="2995306"/>
    <lineage>
        <taxon>Bacteria</taxon>
        <taxon>Pseudomonadati</taxon>
        <taxon>Myxococcota</taxon>
        <taxon>Polyangia</taxon>
        <taxon>Polyangiales</taxon>
        <taxon>Polyangiaceae</taxon>
        <taxon>Polyangium</taxon>
    </lineage>
</organism>
<proteinExistence type="predicted"/>